<keyword evidence="2" id="KW-0732">Signal</keyword>
<accession>A0AAJ0D988</accession>
<dbReference type="SUPFAM" id="SSF49899">
    <property type="entry name" value="Concanavalin A-like lectins/glucanases"/>
    <property type="match status" value="1"/>
</dbReference>
<dbReference type="PANTHER" id="PTHR10963:SF68">
    <property type="entry name" value="GLYCOSIDASE CRH1-RELATED"/>
    <property type="match status" value="1"/>
</dbReference>
<evidence type="ECO:0000259" key="3">
    <source>
        <dbReference type="PROSITE" id="PS51762"/>
    </source>
</evidence>
<protein>
    <recommendedName>
        <fullName evidence="3">GH16 domain-containing protein</fullName>
    </recommendedName>
</protein>
<dbReference type="GO" id="GO:0031505">
    <property type="term" value="P:fungal-type cell wall organization"/>
    <property type="evidence" value="ECO:0007669"/>
    <property type="project" value="TreeGrafter"/>
</dbReference>
<dbReference type="Pfam" id="PF00722">
    <property type="entry name" value="Glyco_hydro_16"/>
    <property type="match status" value="1"/>
</dbReference>
<feature type="domain" description="GH16" evidence="3">
    <location>
        <begin position="38"/>
        <end position="241"/>
    </location>
</feature>
<proteinExistence type="predicted"/>
<dbReference type="EMBL" id="JAWDJX010000039">
    <property type="protein sequence ID" value="KAK3049474.1"/>
    <property type="molecule type" value="Genomic_DNA"/>
</dbReference>
<dbReference type="PROSITE" id="PS51762">
    <property type="entry name" value="GH16_2"/>
    <property type="match status" value="1"/>
</dbReference>
<feature type="transmembrane region" description="Helical" evidence="1">
    <location>
        <begin position="303"/>
        <end position="325"/>
    </location>
</feature>
<gene>
    <name evidence="4" type="ORF">LTR09_009141</name>
</gene>
<keyword evidence="1" id="KW-0812">Transmembrane</keyword>
<comment type="caution">
    <text evidence="4">The sequence shown here is derived from an EMBL/GenBank/DDBJ whole genome shotgun (WGS) entry which is preliminary data.</text>
</comment>
<evidence type="ECO:0000313" key="5">
    <source>
        <dbReference type="Proteomes" id="UP001271007"/>
    </source>
</evidence>
<dbReference type="InterPro" id="IPR050546">
    <property type="entry name" value="Glycosyl_Hydrlase_16"/>
</dbReference>
<keyword evidence="5" id="KW-1185">Reference proteome</keyword>
<dbReference type="InterPro" id="IPR013320">
    <property type="entry name" value="ConA-like_dom_sf"/>
</dbReference>
<evidence type="ECO:0000256" key="1">
    <source>
        <dbReference type="SAM" id="Phobius"/>
    </source>
</evidence>
<organism evidence="4 5">
    <name type="scientific">Extremus antarcticus</name>
    <dbReference type="NCBI Taxonomy" id="702011"/>
    <lineage>
        <taxon>Eukaryota</taxon>
        <taxon>Fungi</taxon>
        <taxon>Dikarya</taxon>
        <taxon>Ascomycota</taxon>
        <taxon>Pezizomycotina</taxon>
        <taxon>Dothideomycetes</taxon>
        <taxon>Dothideomycetidae</taxon>
        <taxon>Mycosphaerellales</taxon>
        <taxon>Extremaceae</taxon>
        <taxon>Extremus</taxon>
    </lineage>
</organism>
<dbReference type="Proteomes" id="UP001271007">
    <property type="component" value="Unassembled WGS sequence"/>
</dbReference>
<evidence type="ECO:0000313" key="4">
    <source>
        <dbReference type="EMBL" id="KAK3049474.1"/>
    </source>
</evidence>
<evidence type="ECO:0000256" key="2">
    <source>
        <dbReference type="SAM" id="SignalP"/>
    </source>
</evidence>
<feature type="signal peptide" evidence="2">
    <location>
        <begin position="1"/>
        <end position="17"/>
    </location>
</feature>
<dbReference type="GO" id="GO:0005975">
    <property type="term" value="P:carbohydrate metabolic process"/>
    <property type="evidence" value="ECO:0007669"/>
    <property type="project" value="InterPro"/>
</dbReference>
<dbReference type="GO" id="GO:0009277">
    <property type="term" value="C:fungal-type cell wall"/>
    <property type="evidence" value="ECO:0007669"/>
    <property type="project" value="TreeGrafter"/>
</dbReference>
<dbReference type="Gene3D" id="2.60.120.200">
    <property type="match status" value="1"/>
</dbReference>
<sequence length="379" mass="41817">MFRRALPIALLATYAAAQTSTTCNPLHKTCPQDAALGTTYETTFNESMTEFDPNFFNITAGADLITFSAKGAELTITNQGDSVTVQTAFYIMFGRVEMIFQAASGVGIISTYNLLSDTLDEIDLEIMGGNTSYVSNNFFGWGNTSQFNSDYEPTTGSQWSNGAMGAMHNYTVDWEQEEIRWWMDGDLVRTQPYLPVGEYPQSPSFLKFGIWAGGDPTLPKGTREWAGGDTDYSKGPFTMTVQSLKIIDSHTNVSSYEYGDNSGSWESIKATPGESNVYKAMHQKSFSQKTSEQWNGLSTGAKIGIAAGIGGAFLLAFVLFVFYCMRQRRQGKAEKALADRAWEAQQAENVEMKGQMSAYQSQMKKGNFAVSHMGHGERF</sequence>
<dbReference type="PANTHER" id="PTHR10963">
    <property type="entry name" value="GLYCOSYL HYDROLASE-RELATED"/>
    <property type="match status" value="1"/>
</dbReference>
<name>A0AAJ0D988_9PEZI</name>
<dbReference type="GO" id="GO:0004553">
    <property type="term" value="F:hydrolase activity, hydrolyzing O-glycosyl compounds"/>
    <property type="evidence" value="ECO:0007669"/>
    <property type="project" value="InterPro"/>
</dbReference>
<reference evidence="4" key="1">
    <citation type="submission" date="2023-04" db="EMBL/GenBank/DDBJ databases">
        <title>Black Yeasts Isolated from many extreme environments.</title>
        <authorList>
            <person name="Coleine C."/>
            <person name="Stajich J.E."/>
            <person name="Selbmann L."/>
        </authorList>
    </citation>
    <scope>NUCLEOTIDE SEQUENCE</scope>
    <source>
        <strain evidence="4">CCFEE 5312</strain>
    </source>
</reference>
<dbReference type="GO" id="GO:0016757">
    <property type="term" value="F:glycosyltransferase activity"/>
    <property type="evidence" value="ECO:0007669"/>
    <property type="project" value="TreeGrafter"/>
</dbReference>
<dbReference type="AlphaFoldDB" id="A0AAJ0D988"/>
<keyword evidence="1" id="KW-0472">Membrane</keyword>
<keyword evidence="1" id="KW-1133">Transmembrane helix</keyword>
<feature type="chain" id="PRO_5042506724" description="GH16 domain-containing protein" evidence="2">
    <location>
        <begin position="18"/>
        <end position="379"/>
    </location>
</feature>
<dbReference type="InterPro" id="IPR000757">
    <property type="entry name" value="Beta-glucanase-like"/>
</dbReference>